<dbReference type="AlphaFoldDB" id="A0A371IH49"/>
<keyword evidence="9" id="KW-1185">Reference proteome</keyword>
<evidence type="ECO:0000256" key="1">
    <source>
        <dbReference type="ARBA" id="ARBA00022679"/>
    </source>
</evidence>
<comment type="caution">
    <text evidence="8">The sequence shown here is derived from an EMBL/GenBank/DDBJ whole genome shotgun (WGS) entry which is preliminary data.</text>
</comment>
<gene>
    <name evidence="8" type="primary">pol</name>
    <name evidence="8" type="ORF">CR513_00537</name>
</gene>
<keyword evidence="1" id="KW-0808">Transferase</keyword>
<dbReference type="InterPro" id="IPR043502">
    <property type="entry name" value="DNA/RNA_pol_sf"/>
</dbReference>
<dbReference type="Gene3D" id="3.10.20.370">
    <property type="match status" value="1"/>
</dbReference>
<dbReference type="PANTHER" id="PTHR34072">
    <property type="entry name" value="ENZYMATIC POLYPROTEIN-RELATED"/>
    <property type="match status" value="1"/>
</dbReference>
<protein>
    <submittedName>
        <fullName evidence="8">Retrovirus-related Pol polyprotein from transposon 17.6</fullName>
    </submittedName>
</protein>
<keyword evidence="2" id="KW-0548">Nucleotidyltransferase</keyword>
<evidence type="ECO:0000256" key="4">
    <source>
        <dbReference type="ARBA" id="ARBA00022759"/>
    </source>
</evidence>
<evidence type="ECO:0000256" key="3">
    <source>
        <dbReference type="ARBA" id="ARBA00022722"/>
    </source>
</evidence>
<keyword evidence="5" id="KW-0378">Hydrolase</keyword>
<keyword evidence="4" id="KW-0255">Endonuclease</keyword>
<evidence type="ECO:0000256" key="2">
    <source>
        <dbReference type="ARBA" id="ARBA00022695"/>
    </source>
</evidence>
<dbReference type="CDD" id="cd09274">
    <property type="entry name" value="RNase_HI_RT_Ty3"/>
    <property type="match status" value="1"/>
</dbReference>
<sequence length="226" mass="26140">MCDASNSALGVVLGQRIGKQPHVIAYESRTMEPAQINYSTTKKELLAFVFALDKFLSYLLGSKIIVFSDYATLKFLLKKLDAKLRLIRWMLLLQEFDLEIKDKKGAENAAVDHLSRLERKVDPLPIRDEFLDEQILQLEHVTPWYVEICNFLVASMFPQGASKTNKEKLEWDAKYYIWDDPYLWRPCNDHVIRRCISDPEIQSVLHFCHLASGGDHYGSSLACRER</sequence>
<dbReference type="GO" id="GO:0004519">
    <property type="term" value="F:endonuclease activity"/>
    <property type="evidence" value="ECO:0007669"/>
    <property type="project" value="UniProtKB-KW"/>
</dbReference>
<feature type="domain" description="Reverse transcriptase RNase H-like" evidence="7">
    <location>
        <begin position="2"/>
        <end position="96"/>
    </location>
</feature>
<evidence type="ECO:0000313" key="9">
    <source>
        <dbReference type="Proteomes" id="UP000257109"/>
    </source>
</evidence>
<evidence type="ECO:0000313" key="8">
    <source>
        <dbReference type="EMBL" id="RDY14396.1"/>
    </source>
</evidence>
<name>A0A371IH49_MUCPR</name>
<reference evidence="8" key="1">
    <citation type="submission" date="2018-05" db="EMBL/GenBank/DDBJ databases">
        <title>Draft genome of Mucuna pruriens seed.</title>
        <authorList>
            <person name="Nnadi N.E."/>
            <person name="Vos R."/>
            <person name="Hasami M.H."/>
            <person name="Devisetty U.K."/>
            <person name="Aguiy J.C."/>
        </authorList>
    </citation>
    <scope>NUCLEOTIDE SEQUENCE [LARGE SCALE GENOMIC DNA]</scope>
    <source>
        <strain evidence="8">JCA_2017</strain>
    </source>
</reference>
<organism evidence="8 9">
    <name type="scientific">Mucuna pruriens</name>
    <name type="common">Velvet bean</name>
    <name type="synonym">Dolichos pruriens</name>
    <dbReference type="NCBI Taxonomy" id="157652"/>
    <lineage>
        <taxon>Eukaryota</taxon>
        <taxon>Viridiplantae</taxon>
        <taxon>Streptophyta</taxon>
        <taxon>Embryophyta</taxon>
        <taxon>Tracheophyta</taxon>
        <taxon>Spermatophyta</taxon>
        <taxon>Magnoliopsida</taxon>
        <taxon>eudicotyledons</taxon>
        <taxon>Gunneridae</taxon>
        <taxon>Pentapetalae</taxon>
        <taxon>rosids</taxon>
        <taxon>fabids</taxon>
        <taxon>Fabales</taxon>
        <taxon>Fabaceae</taxon>
        <taxon>Papilionoideae</taxon>
        <taxon>50 kb inversion clade</taxon>
        <taxon>NPAAA clade</taxon>
        <taxon>indigoferoid/millettioid clade</taxon>
        <taxon>Phaseoleae</taxon>
        <taxon>Mucuna</taxon>
    </lineage>
</organism>
<dbReference type="SUPFAM" id="SSF56672">
    <property type="entry name" value="DNA/RNA polymerases"/>
    <property type="match status" value="1"/>
</dbReference>
<accession>A0A371IH49</accession>
<evidence type="ECO:0000256" key="5">
    <source>
        <dbReference type="ARBA" id="ARBA00022801"/>
    </source>
</evidence>
<proteinExistence type="predicted"/>
<keyword evidence="6" id="KW-0695">RNA-directed DNA polymerase</keyword>
<dbReference type="GO" id="GO:0003964">
    <property type="term" value="F:RNA-directed DNA polymerase activity"/>
    <property type="evidence" value="ECO:0007669"/>
    <property type="project" value="UniProtKB-KW"/>
</dbReference>
<dbReference type="GO" id="GO:0016787">
    <property type="term" value="F:hydrolase activity"/>
    <property type="evidence" value="ECO:0007669"/>
    <property type="project" value="UniProtKB-KW"/>
</dbReference>
<dbReference type="PANTHER" id="PTHR34072:SF57">
    <property type="entry name" value="RNA-DIRECTED DNA POLYMERASE"/>
    <property type="match status" value="1"/>
</dbReference>
<dbReference type="FunFam" id="3.10.20.370:FF:000001">
    <property type="entry name" value="Retrovirus-related Pol polyprotein from transposon 17.6-like protein"/>
    <property type="match status" value="1"/>
</dbReference>
<keyword evidence="3" id="KW-0540">Nuclease</keyword>
<dbReference type="EMBL" id="QJKJ01000077">
    <property type="protein sequence ID" value="RDY14396.1"/>
    <property type="molecule type" value="Genomic_DNA"/>
</dbReference>
<evidence type="ECO:0000259" key="7">
    <source>
        <dbReference type="Pfam" id="PF17917"/>
    </source>
</evidence>
<dbReference type="OrthoDB" id="10055717at2759"/>
<dbReference type="Pfam" id="PF17917">
    <property type="entry name" value="RT_RNaseH"/>
    <property type="match status" value="1"/>
</dbReference>
<dbReference type="Proteomes" id="UP000257109">
    <property type="component" value="Unassembled WGS sequence"/>
</dbReference>
<dbReference type="InterPro" id="IPR041373">
    <property type="entry name" value="RT_RNaseH"/>
</dbReference>
<evidence type="ECO:0000256" key="6">
    <source>
        <dbReference type="ARBA" id="ARBA00022918"/>
    </source>
</evidence>
<feature type="non-terminal residue" evidence="8">
    <location>
        <position position="1"/>
    </location>
</feature>